<dbReference type="OrthoDB" id="2114471at2759"/>
<feature type="transmembrane region" description="Helical" evidence="7">
    <location>
        <begin position="86"/>
        <end position="104"/>
    </location>
</feature>
<dbReference type="KEGG" id="aten:116305246"/>
<dbReference type="RefSeq" id="XP_031570965.1">
    <property type="nucleotide sequence ID" value="XM_031715105.1"/>
</dbReference>
<keyword evidence="5 7" id="KW-1133">Transmembrane helix</keyword>
<evidence type="ECO:0000256" key="7">
    <source>
        <dbReference type="SAM" id="Phobius"/>
    </source>
</evidence>
<evidence type="ECO:0000256" key="5">
    <source>
        <dbReference type="ARBA" id="ARBA00022989"/>
    </source>
</evidence>
<accession>A0A6P8IYT3</accession>
<dbReference type="GO" id="GO:0016020">
    <property type="term" value="C:membrane"/>
    <property type="evidence" value="ECO:0007669"/>
    <property type="project" value="UniProtKB-SubCell"/>
</dbReference>
<keyword evidence="8" id="KW-1185">Reference proteome</keyword>
<dbReference type="Pfam" id="PF14995">
    <property type="entry name" value="TMEM107"/>
    <property type="match status" value="1"/>
</dbReference>
<dbReference type="InterPro" id="IPR029248">
    <property type="entry name" value="TMEM107"/>
</dbReference>
<keyword evidence="6 7" id="KW-0472">Membrane</keyword>
<evidence type="ECO:0000313" key="9">
    <source>
        <dbReference type="RefSeq" id="XP_031570965.1"/>
    </source>
</evidence>
<dbReference type="PANTHER" id="PTHR34341">
    <property type="entry name" value="TRANSMEMBRANE PROTEIN 107"/>
    <property type="match status" value="1"/>
</dbReference>
<dbReference type="InParanoid" id="A0A6P8IYT3"/>
<dbReference type="GeneID" id="116305246"/>
<dbReference type="GO" id="GO:1905515">
    <property type="term" value="P:non-motile cilium assembly"/>
    <property type="evidence" value="ECO:0007669"/>
    <property type="project" value="TreeGrafter"/>
</dbReference>
<dbReference type="GO" id="GO:1904491">
    <property type="term" value="P:protein localization to ciliary transition zone"/>
    <property type="evidence" value="ECO:0007669"/>
    <property type="project" value="TreeGrafter"/>
</dbReference>
<dbReference type="FunCoup" id="A0A6P8IYT3">
    <property type="interactions" value="104"/>
</dbReference>
<dbReference type="AlphaFoldDB" id="A0A6P8IYT3"/>
<comment type="subcellular location">
    <subcellularLocation>
        <location evidence="1">Membrane</location>
        <topology evidence="1">Multi-pass membrane protein</topology>
    </subcellularLocation>
</comment>
<feature type="transmembrane region" description="Helical" evidence="7">
    <location>
        <begin position="110"/>
        <end position="134"/>
    </location>
</feature>
<evidence type="ECO:0000256" key="4">
    <source>
        <dbReference type="ARBA" id="ARBA00022794"/>
    </source>
</evidence>
<evidence type="ECO:0000313" key="8">
    <source>
        <dbReference type="Proteomes" id="UP000515163"/>
    </source>
</evidence>
<evidence type="ECO:0000256" key="2">
    <source>
        <dbReference type="ARBA" id="ARBA00015652"/>
    </source>
</evidence>
<feature type="transmembrane region" description="Helical" evidence="7">
    <location>
        <begin position="7"/>
        <end position="27"/>
    </location>
</feature>
<dbReference type="GO" id="GO:0036038">
    <property type="term" value="C:MKS complex"/>
    <property type="evidence" value="ECO:0007669"/>
    <property type="project" value="TreeGrafter"/>
</dbReference>
<reference evidence="9" key="1">
    <citation type="submission" date="2025-08" db="UniProtKB">
        <authorList>
            <consortium name="RefSeq"/>
        </authorList>
    </citation>
    <scope>IDENTIFICATION</scope>
    <source>
        <tissue evidence="9">Tentacle</tissue>
    </source>
</reference>
<keyword evidence="3 7" id="KW-0812">Transmembrane</keyword>
<sequence length="138" mass="15074">MLSGSFVAARFLSLVAHFVITITIFWAKDTNVLACLPLQYTQTEYDSKNTELIVGLSLTIAFLVLEFGGFIGGVSMFNSTATMLSIVAHACAAISLSMFVIDSWDCDKFWYVFGFCSALPAFIEICVVIGVLGFRADK</sequence>
<evidence type="ECO:0000256" key="3">
    <source>
        <dbReference type="ARBA" id="ARBA00022692"/>
    </source>
</evidence>
<keyword evidence="4" id="KW-0970">Cilium biogenesis/degradation</keyword>
<name>A0A6P8IYT3_ACTTE</name>
<dbReference type="PANTHER" id="PTHR34341:SF1">
    <property type="entry name" value="TRANSMEMBRANE PROTEIN 107"/>
    <property type="match status" value="1"/>
</dbReference>
<evidence type="ECO:0000256" key="6">
    <source>
        <dbReference type="ARBA" id="ARBA00023136"/>
    </source>
</evidence>
<gene>
    <name evidence="9" type="primary">LOC116305246</name>
</gene>
<dbReference type="Proteomes" id="UP000515163">
    <property type="component" value="Unplaced"/>
</dbReference>
<protein>
    <recommendedName>
        <fullName evidence="2">Transmembrane protein 107</fullName>
    </recommendedName>
</protein>
<organism evidence="8 9">
    <name type="scientific">Actinia tenebrosa</name>
    <name type="common">Australian red waratah sea anemone</name>
    <dbReference type="NCBI Taxonomy" id="6105"/>
    <lineage>
        <taxon>Eukaryota</taxon>
        <taxon>Metazoa</taxon>
        <taxon>Cnidaria</taxon>
        <taxon>Anthozoa</taxon>
        <taxon>Hexacorallia</taxon>
        <taxon>Actiniaria</taxon>
        <taxon>Actiniidae</taxon>
        <taxon>Actinia</taxon>
    </lineage>
</organism>
<proteinExistence type="predicted"/>
<feature type="transmembrane region" description="Helical" evidence="7">
    <location>
        <begin position="52"/>
        <end position="74"/>
    </location>
</feature>
<evidence type="ECO:0000256" key="1">
    <source>
        <dbReference type="ARBA" id="ARBA00004141"/>
    </source>
</evidence>